<keyword evidence="3" id="KW-1185">Reference proteome</keyword>
<gene>
    <name evidence="2" type="ORF">J2R99_002515</name>
</gene>
<dbReference type="PIRSF" id="PIRSF036158">
    <property type="entry name" value="UCP036158_MarR"/>
    <property type="match status" value="1"/>
</dbReference>
<proteinExistence type="predicted"/>
<protein>
    <submittedName>
        <fullName evidence="2">MarR family transcription regulator</fullName>
    </submittedName>
</protein>
<reference evidence="2 3" key="1">
    <citation type="submission" date="2023-07" db="EMBL/GenBank/DDBJ databases">
        <title>Genomic Encyclopedia of Type Strains, Phase IV (KMG-IV): sequencing the most valuable type-strain genomes for metagenomic binning, comparative biology and taxonomic classification.</title>
        <authorList>
            <person name="Goeker M."/>
        </authorList>
    </citation>
    <scope>NUCLEOTIDE SEQUENCE [LARGE SCALE GENOMIC DNA]</scope>
    <source>
        <strain evidence="2 3">DSM 11549</strain>
    </source>
</reference>
<dbReference type="Proteomes" id="UP001230253">
    <property type="component" value="Unassembled WGS sequence"/>
</dbReference>
<evidence type="ECO:0000259" key="1">
    <source>
        <dbReference type="SMART" id="SM00347"/>
    </source>
</evidence>
<dbReference type="RefSeq" id="WP_307154800.1">
    <property type="nucleotide sequence ID" value="NZ_JAUSUK010000002.1"/>
</dbReference>
<sequence>MAATPKRNTEIGPIVSAAHLAEGGMPALSEVEFALEMANNAFSRWMVRGMAAAGVDGLSALDVLVLHTVAHRARMKTVADICLVLNIEDTHTVTYTLKKLERLGLVSSSRRGKEKAVAVTSEGEAACLRYRKIREILLVEAVKSLGLDEAEMSRLAALLRALSGHYDQAARSAVSL</sequence>
<accession>A0ABU0C9T0</accession>
<name>A0ABU0C9T0_9BRAD</name>
<evidence type="ECO:0000313" key="2">
    <source>
        <dbReference type="EMBL" id="MDQ0326646.1"/>
    </source>
</evidence>
<dbReference type="EMBL" id="JAUSUK010000002">
    <property type="protein sequence ID" value="MDQ0326646.1"/>
    <property type="molecule type" value="Genomic_DNA"/>
</dbReference>
<dbReference type="InterPro" id="IPR000835">
    <property type="entry name" value="HTH_MarR-typ"/>
</dbReference>
<dbReference type="SMART" id="SM00347">
    <property type="entry name" value="HTH_MARR"/>
    <property type="match status" value="1"/>
</dbReference>
<dbReference type="InterPro" id="IPR036390">
    <property type="entry name" value="WH_DNA-bd_sf"/>
</dbReference>
<dbReference type="SUPFAM" id="SSF46785">
    <property type="entry name" value="Winged helix' DNA-binding domain"/>
    <property type="match status" value="1"/>
</dbReference>
<dbReference type="Gene3D" id="1.10.10.10">
    <property type="entry name" value="Winged helix-like DNA-binding domain superfamily/Winged helix DNA-binding domain"/>
    <property type="match status" value="1"/>
</dbReference>
<dbReference type="Pfam" id="PF13463">
    <property type="entry name" value="HTH_27"/>
    <property type="match status" value="1"/>
</dbReference>
<organism evidence="2 3">
    <name type="scientific">Rhodopseudomonas julia</name>
    <dbReference type="NCBI Taxonomy" id="200617"/>
    <lineage>
        <taxon>Bacteria</taxon>
        <taxon>Pseudomonadati</taxon>
        <taxon>Pseudomonadota</taxon>
        <taxon>Alphaproteobacteria</taxon>
        <taxon>Hyphomicrobiales</taxon>
        <taxon>Nitrobacteraceae</taxon>
        <taxon>Rhodopseudomonas</taxon>
    </lineage>
</organism>
<dbReference type="InterPro" id="IPR014601">
    <property type="entry name" value="Trans_reg_MarR_HTH"/>
</dbReference>
<evidence type="ECO:0000313" key="3">
    <source>
        <dbReference type="Proteomes" id="UP001230253"/>
    </source>
</evidence>
<feature type="domain" description="HTH marR-type" evidence="1">
    <location>
        <begin position="51"/>
        <end position="150"/>
    </location>
</feature>
<comment type="caution">
    <text evidence="2">The sequence shown here is derived from an EMBL/GenBank/DDBJ whole genome shotgun (WGS) entry which is preliminary data.</text>
</comment>
<dbReference type="InterPro" id="IPR036388">
    <property type="entry name" value="WH-like_DNA-bd_sf"/>
</dbReference>